<dbReference type="PANTHER" id="PTHR34836">
    <property type="entry name" value="OS06G0188250 PROTEIN"/>
    <property type="match status" value="1"/>
</dbReference>
<sequence length="95" mass="10303">MARVLLLNVFLVFLTLAKGEERDVIKVGVVLDMDSWVGRVSNMCISMAIQDFYKKHPNFNTTILLSSRDSGGDVVQAASAGTLPISSMCVVLAQV</sequence>
<keyword evidence="3" id="KW-1185">Reference proteome</keyword>
<protein>
    <recommendedName>
        <fullName evidence="4">Receptor ligand binding region domain-containing protein</fullName>
    </recommendedName>
</protein>
<organism evidence="2 3">
    <name type="scientific">Amborella trichopoda</name>
    <dbReference type="NCBI Taxonomy" id="13333"/>
    <lineage>
        <taxon>Eukaryota</taxon>
        <taxon>Viridiplantae</taxon>
        <taxon>Streptophyta</taxon>
        <taxon>Embryophyta</taxon>
        <taxon>Tracheophyta</taxon>
        <taxon>Spermatophyta</taxon>
        <taxon>Magnoliopsida</taxon>
        <taxon>Amborellales</taxon>
        <taxon>Amborellaceae</taxon>
        <taxon>Amborella</taxon>
    </lineage>
</organism>
<dbReference type="HOGENOM" id="CLU_2375604_0_0_1"/>
<reference evidence="3" key="1">
    <citation type="journal article" date="2013" name="Science">
        <title>The Amborella genome and the evolution of flowering plants.</title>
        <authorList>
            <consortium name="Amborella Genome Project"/>
        </authorList>
    </citation>
    <scope>NUCLEOTIDE SEQUENCE [LARGE SCALE GENOMIC DNA]</scope>
</reference>
<dbReference type="Proteomes" id="UP000017836">
    <property type="component" value="Unassembled WGS sequence"/>
</dbReference>
<evidence type="ECO:0000313" key="2">
    <source>
        <dbReference type="EMBL" id="ERN07223.1"/>
    </source>
</evidence>
<dbReference type="OMA" id="MANCFGG"/>
<evidence type="ECO:0000313" key="3">
    <source>
        <dbReference type="Proteomes" id="UP000017836"/>
    </source>
</evidence>
<keyword evidence="1" id="KW-0732">Signal</keyword>
<dbReference type="eggNOG" id="KOG1052">
    <property type="taxonomic scope" value="Eukaryota"/>
</dbReference>
<dbReference type="Gramene" id="ERN07223">
    <property type="protein sequence ID" value="ERN07223"/>
    <property type="gene ID" value="AMTR_s00019p00181920"/>
</dbReference>
<dbReference type="EMBL" id="KI393807">
    <property type="protein sequence ID" value="ERN07223.1"/>
    <property type="molecule type" value="Genomic_DNA"/>
</dbReference>
<evidence type="ECO:0008006" key="4">
    <source>
        <dbReference type="Google" id="ProtNLM"/>
    </source>
</evidence>
<dbReference type="InterPro" id="IPR015683">
    <property type="entry name" value="Ionotropic_Glu_rcpt"/>
</dbReference>
<accession>W1PGZ0</accession>
<evidence type="ECO:0000256" key="1">
    <source>
        <dbReference type="SAM" id="SignalP"/>
    </source>
</evidence>
<feature type="chain" id="PRO_5004807377" description="Receptor ligand binding region domain-containing protein" evidence="1">
    <location>
        <begin position="20"/>
        <end position="95"/>
    </location>
</feature>
<name>W1PGZ0_AMBTC</name>
<dbReference type="PANTHER" id="PTHR34836:SF1">
    <property type="entry name" value="OS09G0428600 PROTEIN"/>
    <property type="match status" value="1"/>
</dbReference>
<dbReference type="AlphaFoldDB" id="W1PGZ0"/>
<gene>
    <name evidence="2" type="ORF">AMTR_s00019p00181920</name>
</gene>
<proteinExistence type="predicted"/>
<feature type="signal peptide" evidence="1">
    <location>
        <begin position="1"/>
        <end position="19"/>
    </location>
</feature>